<comment type="caution">
    <text evidence="6">The sequence shown here is derived from an EMBL/GenBank/DDBJ whole genome shotgun (WGS) entry which is preliminary data.</text>
</comment>
<gene>
    <name evidence="6" type="ORF">LCGC14_2441760</name>
</gene>
<dbReference type="Pfam" id="PF00750">
    <property type="entry name" value="tRNA-synt_1d"/>
    <property type="match status" value="1"/>
</dbReference>
<dbReference type="Gene3D" id="3.30.1360.70">
    <property type="entry name" value="Arginyl tRNA synthetase N-terminal domain"/>
    <property type="match status" value="1"/>
</dbReference>
<dbReference type="InterPro" id="IPR001412">
    <property type="entry name" value="aa-tRNA-synth_I_CS"/>
</dbReference>
<proteinExistence type="predicted"/>
<keyword evidence="3" id="KW-0067">ATP-binding</keyword>
<evidence type="ECO:0000259" key="5">
    <source>
        <dbReference type="SMART" id="SM01016"/>
    </source>
</evidence>
<dbReference type="InterPro" id="IPR035684">
    <property type="entry name" value="ArgRS_core"/>
</dbReference>
<keyword evidence="2" id="KW-0547">Nucleotide-binding</keyword>
<dbReference type="InterPro" id="IPR014729">
    <property type="entry name" value="Rossmann-like_a/b/a_fold"/>
</dbReference>
<reference evidence="6" key="1">
    <citation type="journal article" date="2015" name="Nature">
        <title>Complex archaea that bridge the gap between prokaryotes and eukaryotes.</title>
        <authorList>
            <person name="Spang A."/>
            <person name="Saw J.H."/>
            <person name="Jorgensen S.L."/>
            <person name="Zaremba-Niedzwiedzka K."/>
            <person name="Martijn J."/>
            <person name="Lind A.E."/>
            <person name="van Eijk R."/>
            <person name="Schleper C."/>
            <person name="Guy L."/>
            <person name="Ettema T.J."/>
        </authorList>
    </citation>
    <scope>NUCLEOTIDE SEQUENCE</scope>
</reference>
<organism evidence="6">
    <name type="scientific">marine sediment metagenome</name>
    <dbReference type="NCBI Taxonomy" id="412755"/>
    <lineage>
        <taxon>unclassified sequences</taxon>
        <taxon>metagenomes</taxon>
        <taxon>ecological metagenomes</taxon>
    </lineage>
</organism>
<protein>
    <recommendedName>
        <fullName evidence="5">Arginyl tRNA synthetase N-terminal domain-containing protein</fullName>
    </recommendedName>
</protein>
<evidence type="ECO:0000256" key="4">
    <source>
        <dbReference type="ARBA" id="ARBA00023146"/>
    </source>
</evidence>
<feature type="domain" description="Arginyl tRNA synthetase N-terminal" evidence="5">
    <location>
        <begin position="6"/>
        <end position="92"/>
    </location>
</feature>
<dbReference type="CDD" id="cd00671">
    <property type="entry name" value="ArgRS_core"/>
    <property type="match status" value="1"/>
</dbReference>
<dbReference type="GO" id="GO:0005524">
    <property type="term" value="F:ATP binding"/>
    <property type="evidence" value="ECO:0007669"/>
    <property type="project" value="UniProtKB-KW"/>
</dbReference>
<dbReference type="SMART" id="SM01016">
    <property type="entry name" value="Arg_tRNA_synt_N"/>
    <property type="match status" value="1"/>
</dbReference>
<dbReference type="GO" id="GO:0005737">
    <property type="term" value="C:cytoplasm"/>
    <property type="evidence" value="ECO:0007669"/>
    <property type="project" value="InterPro"/>
</dbReference>
<evidence type="ECO:0000256" key="2">
    <source>
        <dbReference type="ARBA" id="ARBA00022741"/>
    </source>
</evidence>
<dbReference type="GO" id="GO:0006420">
    <property type="term" value="P:arginyl-tRNA aminoacylation"/>
    <property type="evidence" value="ECO:0007669"/>
    <property type="project" value="InterPro"/>
</dbReference>
<dbReference type="InterPro" id="IPR005148">
    <property type="entry name" value="Arg-tRNA-synth_N"/>
</dbReference>
<sequence>MNEYKLFWRELIREVVSKESGRSIDLEEIIAEIPPRPELGDLAFPMFPFAPLFRTSPKEIAERVAGAIKQDHHAETTYRKVEVQGSYLNIHLSRPIVSASILTRINKEGREYGRNSTLAGSKVMVEFSCPNTNKPLHLGHLRNDTLGMSISRIMQENGAAVLRVNLINDRGIHICKSMLAYREFGGNSTPEQEKLKGDHLVGEYYVRFNSWVKDNPEAEEAAREMLKAWEENQPEVRELWEKMNNWAIEGIEDTYRRTGISFDRIYRESETYQLGREEVFRGLEKKVFYREKDGSVWVDLSDQNLDRKVLLRSDGTTLYLTQDIGTAVQRQEHWPFDRLIYVVASEQRYHFQVLFQVLKLLGHQWAENLFHLAYGMVNLPQGKMKSREGTVVDADDL</sequence>
<dbReference type="Gene3D" id="3.40.50.620">
    <property type="entry name" value="HUPs"/>
    <property type="match status" value="1"/>
</dbReference>
<dbReference type="SUPFAM" id="SSF52374">
    <property type="entry name" value="Nucleotidylyl transferase"/>
    <property type="match status" value="1"/>
</dbReference>
<dbReference type="InterPro" id="IPR001278">
    <property type="entry name" value="Arg-tRNA-ligase"/>
</dbReference>
<dbReference type="PANTHER" id="PTHR11956">
    <property type="entry name" value="ARGINYL-TRNA SYNTHETASE"/>
    <property type="match status" value="1"/>
</dbReference>
<dbReference type="NCBIfam" id="TIGR00456">
    <property type="entry name" value="argS"/>
    <property type="match status" value="1"/>
</dbReference>
<feature type="non-terminal residue" evidence="6">
    <location>
        <position position="397"/>
    </location>
</feature>
<dbReference type="PRINTS" id="PR01038">
    <property type="entry name" value="TRNASYNTHARG"/>
</dbReference>
<keyword evidence="1" id="KW-0436">Ligase</keyword>
<dbReference type="Pfam" id="PF03485">
    <property type="entry name" value="Arg_tRNA_synt_N"/>
    <property type="match status" value="1"/>
</dbReference>
<accession>A0A0F9BIX6</accession>
<dbReference type="PROSITE" id="PS00178">
    <property type="entry name" value="AA_TRNA_LIGASE_I"/>
    <property type="match status" value="1"/>
</dbReference>
<dbReference type="SUPFAM" id="SSF55190">
    <property type="entry name" value="Arginyl-tRNA synthetase (ArgRS), N-terminal 'additional' domain"/>
    <property type="match status" value="1"/>
</dbReference>
<name>A0A0F9BIX6_9ZZZZ</name>
<dbReference type="AlphaFoldDB" id="A0A0F9BIX6"/>
<evidence type="ECO:0000256" key="3">
    <source>
        <dbReference type="ARBA" id="ARBA00022840"/>
    </source>
</evidence>
<keyword evidence="4" id="KW-0030">Aminoacyl-tRNA synthetase</keyword>
<dbReference type="GO" id="GO:0004814">
    <property type="term" value="F:arginine-tRNA ligase activity"/>
    <property type="evidence" value="ECO:0007669"/>
    <property type="project" value="InterPro"/>
</dbReference>
<evidence type="ECO:0000313" key="6">
    <source>
        <dbReference type="EMBL" id="KKL21805.1"/>
    </source>
</evidence>
<dbReference type="InterPro" id="IPR036695">
    <property type="entry name" value="Arg-tRNA-synth_N_sf"/>
</dbReference>
<evidence type="ECO:0000256" key="1">
    <source>
        <dbReference type="ARBA" id="ARBA00022598"/>
    </source>
</evidence>
<dbReference type="PANTHER" id="PTHR11956:SF5">
    <property type="entry name" value="ARGININE--TRNA LIGASE, CYTOPLASMIC"/>
    <property type="match status" value="1"/>
</dbReference>
<dbReference type="EMBL" id="LAZR01037594">
    <property type="protein sequence ID" value="KKL21805.1"/>
    <property type="molecule type" value="Genomic_DNA"/>
</dbReference>